<proteinExistence type="inferred from homology"/>
<feature type="region of interest" description="Disordered" evidence="2">
    <location>
        <begin position="1"/>
        <end position="20"/>
    </location>
</feature>
<dbReference type="SUPFAM" id="SSF54211">
    <property type="entry name" value="Ribosomal protein S5 domain 2-like"/>
    <property type="match status" value="1"/>
</dbReference>
<evidence type="ECO:0000256" key="1">
    <source>
        <dbReference type="ARBA" id="ARBA00007665"/>
    </source>
</evidence>
<feature type="region of interest" description="Disordered" evidence="2">
    <location>
        <begin position="243"/>
        <end position="267"/>
    </location>
</feature>
<protein>
    <recommendedName>
        <fullName evidence="3">Impact N-terminal domain-containing protein</fullName>
    </recommendedName>
</protein>
<dbReference type="InterPro" id="IPR001498">
    <property type="entry name" value="Impact_N"/>
</dbReference>
<comment type="caution">
    <text evidence="4">The sequence shown here is derived from an EMBL/GenBank/DDBJ whole genome shotgun (WGS) entry which is preliminary data.</text>
</comment>
<gene>
    <name evidence="4" type="ORF">EJ04DRAFT_213116</name>
</gene>
<keyword evidence="5" id="KW-1185">Reference proteome</keyword>
<dbReference type="InterPro" id="IPR036956">
    <property type="entry name" value="Impact_N_sf"/>
</dbReference>
<dbReference type="EMBL" id="ML996100">
    <property type="protein sequence ID" value="KAF2740538.1"/>
    <property type="molecule type" value="Genomic_DNA"/>
</dbReference>
<dbReference type="AlphaFoldDB" id="A0A9P4R789"/>
<feature type="domain" description="Impact N-terminal" evidence="3">
    <location>
        <begin position="27"/>
        <end position="132"/>
    </location>
</feature>
<dbReference type="InterPro" id="IPR020568">
    <property type="entry name" value="Ribosomal_Su5_D2-typ_SF"/>
</dbReference>
<dbReference type="GO" id="GO:0005737">
    <property type="term" value="C:cytoplasm"/>
    <property type="evidence" value="ECO:0007669"/>
    <property type="project" value="TreeGrafter"/>
</dbReference>
<evidence type="ECO:0000259" key="3">
    <source>
        <dbReference type="Pfam" id="PF01205"/>
    </source>
</evidence>
<dbReference type="GO" id="GO:0140469">
    <property type="term" value="P:GCN2-mediated signaling"/>
    <property type="evidence" value="ECO:0007669"/>
    <property type="project" value="TreeGrafter"/>
</dbReference>
<evidence type="ECO:0000313" key="4">
    <source>
        <dbReference type="EMBL" id="KAF2740538.1"/>
    </source>
</evidence>
<comment type="similarity">
    <text evidence="1">Belongs to the IMPACT family.</text>
</comment>
<dbReference type="OrthoDB" id="69641at2759"/>
<organism evidence="4 5">
    <name type="scientific">Polyplosphaeria fusca</name>
    <dbReference type="NCBI Taxonomy" id="682080"/>
    <lineage>
        <taxon>Eukaryota</taxon>
        <taxon>Fungi</taxon>
        <taxon>Dikarya</taxon>
        <taxon>Ascomycota</taxon>
        <taxon>Pezizomycotina</taxon>
        <taxon>Dothideomycetes</taxon>
        <taxon>Pleosporomycetidae</taxon>
        <taxon>Pleosporales</taxon>
        <taxon>Tetraplosphaeriaceae</taxon>
        <taxon>Polyplosphaeria</taxon>
    </lineage>
</organism>
<evidence type="ECO:0000256" key="2">
    <source>
        <dbReference type="SAM" id="MobiDB-lite"/>
    </source>
</evidence>
<accession>A0A9P4R789</accession>
<dbReference type="InterPro" id="IPR023582">
    <property type="entry name" value="Impact"/>
</dbReference>
<dbReference type="Pfam" id="PF01205">
    <property type="entry name" value="Impact_N"/>
    <property type="match status" value="1"/>
</dbReference>
<dbReference type="PANTHER" id="PTHR16301">
    <property type="entry name" value="IMPACT-RELATED"/>
    <property type="match status" value="1"/>
</dbReference>
<dbReference type="Proteomes" id="UP000799444">
    <property type="component" value="Unassembled WGS sequence"/>
</dbReference>
<dbReference type="Gene3D" id="3.30.230.30">
    <property type="entry name" value="Impact, N-terminal domain"/>
    <property type="match status" value="1"/>
</dbReference>
<evidence type="ECO:0000313" key="5">
    <source>
        <dbReference type="Proteomes" id="UP000799444"/>
    </source>
</evidence>
<sequence>MPVKRERSASPSPSADIFRSESVEEQKSVFIAAFSHSIPHKALQALPEFASATHRMAAWRKRSRQRTLLKDSKILYDLGYDDDGEKWAGSRLQNVLVDLDIEGSIVVARWYGGQMIGPVRFTHIENTAKEAIRNYQAGAAAAQKEQEIKRQKKEEADARAGMEDNLRERDYSIFTLRKLLADKTAKLEDKDVEPPTPQKLTDYGSMSMETLQRVDKARDATIAYVLKQIDKVDEELKLVDALEQSTDDSWQDAPEQPDATDAPRTPV</sequence>
<reference evidence="4" key="1">
    <citation type="journal article" date="2020" name="Stud. Mycol.">
        <title>101 Dothideomycetes genomes: a test case for predicting lifestyles and emergence of pathogens.</title>
        <authorList>
            <person name="Haridas S."/>
            <person name="Albert R."/>
            <person name="Binder M."/>
            <person name="Bloem J."/>
            <person name="Labutti K."/>
            <person name="Salamov A."/>
            <person name="Andreopoulos B."/>
            <person name="Baker S."/>
            <person name="Barry K."/>
            <person name="Bills G."/>
            <person name="Bluhm B."/>
            <person name="Cannon C."/>
            <person name="Castanera R."/>
            <person name="Culley D."/>
            <person name="Daum C."/>
            <person name="Ezra D."/>
            <person name="Gonzalez J."/>
            <person name="Henrissat B."/>
            <person name="Kuo A."/>
            <person name="Liang C."/>
            <person name="Lipzen A."/>
            <person name="Lutzoni F."/>
            <person name="Magnuson J."/>
            <person name="Mondo S."/>
            <person name="Nolan M."/>
            <person name="Ohm R."/>
            <person name="Pangilinan J."/>
            <person name="Park H.-J."/>
            <person name="Ramirez L."/>
            <person name="Alfaro M."/>
            <person name="Sun H."/>
            <person name="Tritt A."/>
            <person name="Yoshinaga Y."/>
            <person name="Zwiers L.-H."/>
            <person name="Turgeon B."/>
            <person name="Goodwin S."/>
            <person name="Spatafora J."/>
            <person name="Crous P."/>
            <person name="Grigoriev I."/>
        </authorList>
    </citation>
    <scope>NUCLEOTIDE SEQUENCE</scope>
    <source>
        <strain evidence="4">CBS 125425</strain>
    </source>
</reference>
<dbReference type="PANTHER" id="PTHR16301:SF25">
    <property type="entry name" value="PROTEIN IMPACT"/>
    <property type="match status" value="1"/>
</dbReference>
<dbReference type="GO" id="GO:0006446">
    <property type="term" value="P:regulation of translational initiation"/>
    <property type="evidence" value="ECO:0007669"/>
    <property type="project" value="TreeGrafter"/>
</dbReference>
<name>A0A9P4R789_9PLEO</name>